<dbReference type="PANTHER" id="PTHR32432:SF3">
    <property type="entry name" value="ETHANOLAMINE UTILIZATION PROTEIN EUTJ"/>
    <property type="match status" value="1"/>
</dbReference>
<dbReference type="SUPFAM" id="SSF53067">
    <property type="entry name" value="Actin-like ATPase domain"/>
    <property type="match status" value="1"/>
</dbReference>
<dbReference type="Gene3D" id="3.30.1490.300">
    <property type="match status" value="1"/>
</dbReference>
<dbReference type="EMBL" id="UOFS01000049">
    <property type="protein sequence ID" value="VAX01656.1"/>
    <property type="molecule type" value="Genomic_DNA"/>
</dbReference>
<dbReference type="PANTHER" id="PTHR32432">
    <property type="entry name" value="CELL DIVISION PROTEIN FTSA-RELATED"/>
    <property type="match status" value="1"/>
</dbReference>
<dbReference type="AlphaFoldDB" id="A0A3B1A7E7"/>
<dbReference type="InterPro" id="IPR050696">
    <property type="entry name" value="FtsA/MreB"/>
</dbReference>
<proteinExistence type="predicted"/>
<dbReference type="Gene3D" id="3.30.420.40">
    <property type="match status" value="2"/>
</dbReference>
<gene>
    <name evidence="1" type="ORF">MNBD_GAMMA22-2059</name>
</gene>
<sequence>MTLFGYEGRALFNLFNKNQVNKLLIGAEFSENSIAIAQVSYTPEQQPRLLLCERGQYSSSNSADDILSTFKEITKKIKLKDFVLNTTIQQHERQLLLIEAPQVEASELKEAARWKIKDMIDFNIDDAVIDVIEIPNMKELKRTPMIYAVVVKREKVNDIVTLNEKCGSKLSVIDIPDMAQRNFAALLPEDHNGIAILSINSKSSLLTITRQGKLYLSRELETGFEALMSNEIKHEPNSETDTPILKLMVESSSAAISESLERMVLEIQRSLDYYESQYNQPQIKGLYLAPFNYDVSEIKNYFSEQLGIKTKMLDFNILFSTDEPIPYQLQADTFYAVGAALR</sequence>
<organism evidence="1">
    <name type="scientific">hydrothermal vent metagenome</name>
    <dbReference type="NCBI Taxonomy" id="652676"/>
    <lineage>
        <taxon>unclassified sequences</taxon>
        <taxon>metagenomes</taxon>
        <taxon>ecological metagenomes</taxon>
    </lineage>
</organism>
<reference evidence="1" key="1">
    <citation type="submission" date="2018-06" db="EMBL/GenBank/DDBJ databases">
        <authorList>
            <person name="Zhirakovskaya E."/>
        </authorList>
    </citation>
    <scope>NUCLEOTIDE SEQUENCE</scope>
</reference>
<dbReference type="Pfam" id="PF11104">
    <property type="entry name" value="PilM_2"/>
    <property type="match status" value="1"/>
</dbReference>
<evidence type="ECO:0000313" key="1">
    <source>
        <dbReference type="EMBL" id="VAX01656.1"/>
    </source>
</evidence>
<accession>A0A3B1A7E7</accession>
<name>A0A3B1A7E7_9ZZZZ</name>
<dbReference type="InterPro" id="IPR005883">
    <property type="entry name" value="PilM"/>
</dbReference>
<dbReference type="InterPro" id="IPR043129">
    <property type="entry name" value="ATPase_NBD"/>
</dbReference>
<protein>
    <submittedName>
        <fullName evidence="1">MSHA biogenesis protein MshI</fullName>
    </submittedName>
</protein>